<feature type="domain" description="Rhamnogalacturonase A/B/Epimerase-like pectate lyase" evidence="1">
    <location>
        <begin position="55"/>
        <end position="290"/>
    </location>
</feature>
<dbReference type="InterPro" id="IPR012334">
    <property type="entry name" value="Pectin_lyas_fold"/>
</dbReference>
<dbReference type="SUPFAM" id="SSF51126">
    <property type="entry name" value="Pectin lyase-like"/>
    <property type="match status" value="2"/>
</dbReference>
<accession>A0A2N3PS59</accession>
<gene>
    <name evidence="2" type="ORF">CWS72_17560</name>
</gene>
<evidence type="ECO:0000259" key="1">
    <source>
        <dbReference type="Pfam" id="PF12708"/>
    </source>
</evidence>
<evidence type="ECO:0000313" key="3">
    <source>
        <dbReference type="Proteomes" id="UP000233293"/>
    </source>
</evidence>
<evidence type="ECO:0000313" key="2">
    <source>
        <dbReference type="EMBL" id="PKU23232.1"/>
    </source>
</evidence>
<proteinExistence type="predicted"/>
<dbReference type="Gene3D" id="2.160.20.10">
    <property type="entry name" value="Single-stranded right-handed beta-helix, Pectin lyase-like"/>
    <property type="match status" value="2"/>
</dbReference>
<protein>
    <recommendedName>
        <fullName evidence="1">Rhamnogalacturonase A/B/Epimerase-like pectate lyase domain-containing protein</fullName>
    </recommendedName>
</protein>
<dbReference type="Pfam" id="PF12708">
    <property type="entry name" value="Pect-lyase_RHGA_epim"/>
    <property type="match status" value="1"/>
</dbReference>
<dbReference type="EMBL" id="PIUM01000022">
    <property type="protein sequence ID" value="PKU23232.1"/>
    <property type="molecule type" value="Genomic_DNA"/>
</dbReference>
<reference evidence="3" key="1">
    <citation type="submission" date="2017-12" db="EMBL/GenBank/DDBJ databases">
        <title>Draft genome sequence of Telmatospirillum siberiense 26-4b1T, an acidotolerant peatland alphaproteobacterium potentially involved in sulfur cycling.</title>
        <authorList>
            <person name="Hausmann B."/>
            <person name="Pjevac P."/>
            <person name="Schreck K."/>
            <person name="Herbold C.W."/>
            <person name="Daims H."/>
            <person name="Wagner M."/>
            <person name="Pester M."/>
            <person name="Loy A."/>
        </authorList>
    </citation>
    <scope>NUCLEOTIDE SEQUENCE [LARGE SCALE GENOMIC DNA]</scope>
    <source>
        <strain evidence="3">26-4b1</strain>
    </source>
</reference>
<name>A0A2N3PS59_9PROT</name>
<keyword evidence="3" id="KW-1185">Reference proteome</keyword>
<sequence length="649" mass="68308">MKAITKPCWPNVFLEWPQHNRTHEAMQYIPCLSVLVLLAIPGAARADIFPADAGFLNVKDFGAQGNGRTDDTAAFLEAIAASGEDTGTTFWQDKIVYVPNGTYLVSSPLVKRYQTGKFGSGLLLLGESQTGTIIRLPDHAAGYGDPQHPQAVVFTTSKLHDGTATSGGKDYNGLGEGNDAYMNFVENLTIDVGSGNSGAIALDYLANNIGAVRNVTLRAQSGSGAVGLSMTRKWPGPALIQNVTVQGFATGIATAQTEYGLTLEHIRLYDQTTAALQNSQNALAIRDIEIRAPSPTVINAGDKSFMAFDDVRPGNAPDVGSFMRNDGRAIFRGLTLSGGKIDGILAGRSQWTAASPPDWRIPLADFPEAGNLPLSTWVSPGRFGATGAADQDATDALRSAMATGAPVLYLPHGTYTIRDAVEIPSSLRRIVGMNSTIKVLAKRLPTFSRGSGMMRILSGGESLSIERLAFDNSNMGDQLAIEAAGNRDVAIRDVVSAGVTLLDRKAGGGRVFLEDVCCGKILTAGPAPLFARQLDTEGGGVRIANSGSPLSVLGLKTEGINTIVDNSSGALTDIFGGLVYMVRDGADASVPAFRNNGASLSASFAEESLRSGSRYAIYVGRGSGDARPPVAVTDFPERGFGRFVPGLKD</sequence>
<dbReference type="InterPro" id="IPR011050">
    <property type="entry name" value="Pectin_lyase_fold/virulence"/>
</dbReference>
<dbReference type="OrthoDB" id="5461292at2"/>
<organism evidence="2 3">
    <name type="scientific">Telmatospirillum siberiense</name>
    <dbReference type="NCBI Taxonomy" id="382514"/>
    <lineage>
        <taxon>Bacteria</taxon>
        <taxon>Pseudomonadati</taxon>
        <taxon>Pseudomonadota</taxon>
        <taxon>Alphaproteobacteria</taxon>
        <taxon>Rhodospirillales</taxon>
        <taxon>Rhodospirillaceae</taxon>
        <taxon>Telmatospirillum</taxon>
    </lineage>
</organism>
<dbReference type="Proteomes" id="UP000233293">
    <property type="component" value="Unassembled WGS sequence"/>
</dbReference>
<dbReference type="AlphaFoldDB" id="A0A2N3PS59"/>
<comment type="caution">
    <text evidence="2">The sequence shown here is derived from an EMBL/GenBank/DDBJ whole genome shotgun (WGS) entry which is preliminary data.</text>
</comment>
<dbReference type="InterPro" id="IPR024535">
    <property type="entry name" value="RHGA/B-epi-like_pectate_lyase"/>
</dbReference>
<dbReference type="RefSeq" id="WP_101251930.1">
    <property type="nucleotide sequence ID" value="NZ_PIUM01000022.1"/>
</dbReference>